<evidence type="ECO:0000313" key="3">
    <source>
        <dbReference type="Proteomes" id="UP001108029"/>
    </source>
</evidence>
<organism evidence="2 3">
    <name type="scientific">Streptomyces guryensis</name>
    <dbReference type="NCBI Taxonomy" id="2886947"/>
    <lineage>
        <taxon>Bacteria</taxon>
        <taxon>Bacillati</taxon>
        <taxon>Actinomycetota</taxon>
        <taxon>Actinomycetes</taxon>
        <taxon>Kitasatosporales</taxon>
        <taxon>Streptomycetaceae</taxon>
        <taxon>Streptomyces</taxon>
    </lineage>
</organism>
<feature type="compositionally biased region" description="Polar residues" evidence="1">
    <location>
        <begin position="25"/>
        <end position="34"/>
    </location>
</feature>
<accession>A0A9Q3Z916</accession>
<gene>
    <name evidence="2" type="ORF">LJ657_40985</name>
</gene>
<evidence type="ECO:0000313" key="2">
    <source>
        <dbReference type="EMBL" id="MCD9879836.1"/>
    </source>
</evidence>
<comment type="caution">
    <text evidence="2">The sequence shown here is derived from an EMBL/GenBank/DDBJ whole genome shotgun (WGS) entry which is preliminary data.</text>
</comment>
<dbReference type="RefSeq" id="WP_232654774.1">
    <property type="nucleotide sequence ID" value="NZ_JAJSBI010000032.1"/>
</dbReference>
<name>A0A9Q3Z916_9ACTN</name>
<proteinExistence type="predicted"/>
<evidence type="ECO:0000256" key="1">
    <source>
        <dbReference type="SAM" id="MobiDB-lite"/>
    </source>
</evidence>
<dbReference type="Proteomes" id="UP001108029">
    <property type="component" value="Unassembled WGS sequence"/>
</dbReference>
<dbReference type="EMBL" id="JAJSBI010000032">
    <property type="protein sequence ID" value="MCD9879836.1"/>
    <property type="molecule type" value="Genomic_DNA"/>
</dbReference>
<sequence>MFSQRDSPARTPFVPLGHLGHRARGTQTVDATGTSGATAESIAERHTFSSDCTALNDFGASAVSGTSGTQSNSDFTSGFCTGPFDTRRY</sequence>
<protein>
    <submittedName>
        <fullName evidence="2">Uncharacterized protein</fullName>
    </submittedName>
</protein>
<reference evidence="2" key="1">
    <citation type="submission" date="2021-12" db="EMBL/GenBank/DDBJ databases">
        <authorList>
            <person name="Lee J.-H."/>
            <person name="Kim S.-B."/>
        </authorList>
    </citation>
    <scope>NUCLEOTIDE SEQUENCE</scope>
    <source>
        <strain evidence="2">NR30</strain>
    </source>
</reference>
<dbReference type="AlphaFoldDB" id="A0A9Q3Z916"/>
<feature type="region of interest" description="Disordered" evidence="1">
    <location>
        <begin position="63"/>
        <end position="89"/>
    </location>
</feature>
<feature type="region of interest" description="Disordered" evidence="1">
    <location>
        <begin position="1"/>
        <end position="34"/>
    </location>
</feature>
<keyword evidence="3" id="KW-1185">Reference proteome</keyword>
<feature type="compositionally biased region" description="Polar residues" evidence="1">
    <location>
        <begin position="63"/>
        <end position="79"/>
    </location>
</feature>